<dbReference type="PANTHER" id="PTHR34948">
    <property type="entry name" value="OS08G0299200 PROTEIN"/>
    <property type="match status" value="1"/>
</dbReference>
<dbReference type="Proteomes" id="UP000193719">
    <property type="component" value="Unassembled WGS sequence"/>
</dbReference>
<evidence type="ECO:0000259" key="1">
    <source>
        <dbReference type="PROSITE" id="PS51707"/>
    </source>
</evidence>
<dbReference type="GO" id="GO:0016462">
    <property type="term" value="F:pyrophosphatase activity"/>
    <property type="evidence" value="ECO:0007669"/>
    <property type="project" value="UniProtKB-ARBA"/>
</dbReference>
<dbReference type="AlphaFoldDB" id="A0A1Y1V1W6"/>
<dbReference type="Pfam" id="PF01928">
    <property type="entry name" value="CYTH"/>
    <property type="match status" value="1"/>
</dbReference>
<gene>
    <name evidence="2" type="ORF">BCR36DRAFT_585689</name>
</gene>
<accession>A0A1Y1V1W6</accession>
<dbReference type="SUPFAM" id="SSF55154">
    <property type="entry name" value="CYTH-like phosphatases"/>
    <property type="match status" value="1"/>
</dbReference>
<dbReference type="InterPro" id="IPR023577">
    <property type="entry name" value="CYTH_domain"/>
</dbReference>
<dbReference type="PANTHER" id="PTHR34948:SF2">
    <property type="entry name" value="TRIPHOSPHATE TUNNEL METALLOENZYME 3"/>
    <property type="match status" value="1"/>
</dbReference>
<sequence>METEVKLRINEEAYQKVQEKFLEKGFSLKEIDNQTNIFLDGQNREMSKKRYVLRFRKIFRKDKYIYYTTLKGNANLSNGISKIEEFEEEISQELFEEIVADPTKLPELGLKQKLLTKVLTEHPIQSKYEIIGQFTTNRKKFLIEFVENKPWTLELDETEFPFGKAYEIELEVPETEINIAKESLEKFMAESNIPYTYSKNNKFVNLMKGSIDQ</sequence>
<dbReference type="OrthoDB" id="2160189at2759"/>
<keyword evidence="3" id="KW-1185">Reference proteome</keyword>
<dbReference type="InterPro" id="IPR033469">
    <property type="entry name" value="CYTH-like_dom_sf"/>
</dbReference>
<name>A0A1Y1V1W6_9FUNG</name>
<feature type="domain" description="CYTH" evidence="1">
    <location>
        <begin position="1"/>
        <end position="209"/>
    </location>
</feature>
<reference evidence="2 3" key="1">
    <citation type="submission" date="2016-08" db="EMBL/GenBank/DDBJ databases">
        <title>Genomes of anaerobic fungi encode conserved fungal cellulosomes for biomass hydrolysis.</title>
        <authorList>
            <consortium name="DOE Joint Genome Institute"/>
            <person name="Haitjema C.H."/>
            <person name="Gilmore S.P."/>
            <person name="Henske J.K."/>
            <person name="Solomon K.V."/>
            <person name="De Groot R."/>
            <person name="Kuo A."/>
            <person name="Mondo S.J."/>
            <person name="Salamov A.A."/>
            <person name="Labutti K."/>
            <person name="Zhao Z."/>
            <person name="Chiniquy J."/>
            <person name="Barry K."/>
            <person name="Brewer H.M."/>
            <person name="Purvine S.O."/>
            <person name="Wright A.T."/>
            <person name="Boxma B."/>
            <person name="Van Alen T."/>
            <person name="Hackstein J.H."/>
            <person name="Baker S.E."/>
            <person name="Grigoriev I.V."/>
            <person name="O'Malley M.A."/>
        </authorList>
    </citation>
    <scope>NUCLEOTIDE SEQUENCE [LARGE SCALE GENOMIC DNA]</scope>
    <source>
        <strain evidence="3">finn</strain>
    </source>
</reference>
<evidence type="ECO:0000313" key="2">
    <source>
        <dbReference type="EMBL" id="ORX45383.1"/>
    </source>
</evidence>
<dbReference type="Gene3D" id="2.40.320.10">
    <property type="entry name" value="Hypothetical Protein Pfu-838710-001"/>
    <property type="match status" value="1"/>
</dbReference>
<evidence type="ECO:0000313" key="3">
    <source>
        <dbReference type="Proteomes" id="UP000193719"/>
    </source>
</evidence>
<dbReference type="PROSITE" id="PS51707">
    <property type="entry name" value="CYTH"/>
    <property type="match status" value="1"/>
</dbReference>
<organism evidence="2 3">
    <name type="scientific">Piromyces finnis</name>
    <dbReference type="NCBI Taxonomy" id="1754191"/>
    <lineage>
        <taxon>Eukaryota</taxon>
        <taxon>Fungi</taxon>
        <taxon>Fungi incertae sedis</taxon>
        <taxon>Chytridiomycota</taxon>
        <taxon>Chytridiomycota incertae sedis</taxon>
        <taxon>Neocallimastigomycetes</taxon>
        <taxon>Neocallimastigales</taxon>
        <taxon>Neocallimastigaceae</taxon>
        <taxon>Piromyces</taxon>
    </lineage>
</organism>
<protein>
    <recommendedName>
        <fullName evidence="1">CYTH domain-containing protein</fullName>
    </recommendedName>
</protein>
<comment type="caution">
    <text evidence="2">The sequence shown here is derived from an EMBL/GenBank/DDBJ whole genome shotgun (WGS) entry which is preliminary data.</text>
</comment>
<reference evidence="2 3" key="2">
    <citation type="submission" date="2016-08" db="EMBL/GenBank/DDBJ databases">
        <title>Pervasive Adenine N6-methylation of Active Genes in Fungi.</title>
        <authorList>
            <consortium name="DOE Joint Genome Institute"/>
            <person name="Mondo S.J."/>
            <person name="Dannebaum R.O."/>
            <person name="Kuo R.C."/>
            <person name="Labutti K."/>
            <person name="Haridas S."/>
            <person name="Kuo A."/>
            <person name="Salamov A."/>
            <person name="Ahrendt S.R."/>
            <person name="Lipzen A."/>
            <person name="Sullivan W."/>
            <person name="Andreopoulos W.B."/>
            <person name="Clum A."/>
            <person name="Lindquist E."/>
            <person name="Daum C."/>
            <person name="Ramamoorthy G.K."/>
            <person name="Gryganskyi A."/>
            <person name="Culley D."/>
            <person name="Magnuson J.K."/>
            <person name="James T.Y."/>
            <person name="O'Malley M.A."/>
            <person name="Stajich J.E."/>
            <person name="Spatafora J.W."/>
            <person name="Visel A."/>
            <person name="Grigoriev I.V."/>
        </authorList>
    </citation>
    <scope>NUCLEOTIDE SEQUENCE [LARGE SCALE GENOMIC DNA]</scope>
    <source>
        <strain evidence="3">finn</strain>
    </source>
</reference>
<dbReference type="EMBL" id="MCFH01000040">
    <property type="protein sequence ID" value="ORX45383.1"/>
    <property type="molecule type" value="Genomic_DNA"/>
</dbReference>
<proteinExistence type="predicted"/>